<dbReference type="GO" id="GO:0070822">
    <property type="term" value="C:Sin3-type complex"/>
    <property type="evidence" value="ECO:0007669"/>
    <property type="project" value="TreeGrafter"/>
</dbReference>
<feature type="region of interest" description="Disordered" evidence="1">
    <location>
        <begin position="593"/>
        <end position="632"/>
    </location>
</feature>
<dbReference type="PANTHER" id="PTHR31011">
    <property type="entry name" value="PROTEIN STB2-RELATED"/>
    <property type="match status" value="1"/>
</dbReference>
<feature type="compositionally biased region" description="Basic and acidic residues" evidence="1">
    <location>
        <begin position="470"/>
        <end position="481"/>
    </location>
</feature>
<dbReference type="PANTHER" id="PTHR31011:SF2">
    <property type="entry name" value="PROTEIN STB2-RELATED"/>
    <property type="match status" value="1"/>
</dbReference>
<dbReference type="AlphaFoldDB" id="A0A4V4INB3"/>
<dbReference type="Pfam" id="PF25995">
    <property type="entry name" value="STB6_N"/>
    <property type="match status" value="1"/>
</dbReference>
<proteinExistence type="predicted"/>
<feature type="region of interest" description="Disordered" evidence="1">
    <location>
        <begin position="427"/>
        <end position="560"/>
    </location>
</feature>
<name>A0A4V4INB3_AURPU</name>
<evidence type="ECO:0000313" key="3">
    <source>
        <dbReference type="EMBL" id="THW61244.1"/>
    </source>
</evidence>
<feature type="compositionally biased region" description="Basic and acidic residues" evidence="1">
    <location>
        <begin position="427"/>
        <end position="448"/>
    </location>
</feature>
<protein>
    <recommendedName>
        <fullName evidence="2">STB6-like N-terminal domain-containing protein</fullName>
    </recommendedName>
</protein>
<dbReference type="Proteomes" id="UP000310421">
    <property type="component" value="Unassembled WGS sequence"/>
</dbReference>
<reference evidence="3 4" key="1">
    <citation type="submission" date="2018-10" db="EMBL/GenBank/DDBJ databases">
        <title>Fifty Aureobasidium pullulans genomes reveal a recombining polyextremotolerant generalist.</title>
        <authorList>
            <person name="Gostincar C."/>
            <person name="Turk M."/>
            <person name="Zajc J."/>
            <person name="Gunde-Cimerman N."/>
        </authorList>
    </citation>
    <scope>NUCLEOTIDE SEQUENCE [LARGE SCALE GENOMIC DNA]</scope>
    <source>
        <strain evidence="3 4">EXF-10751</strain>
    </source>
</reference>
<sequence>MSTPASATERPPGPHKQNVKLVTQPEKTSTNDSEKHSSNADSSSSKAPTHQRLVLTDPIAFRYLEEDPGVEVVERSQELQGYEIYIVEQWATSRTHPTFVITTFTGDPQHVAQVGILSVPTDESGWSQRLRVYFKALNQYHARRKETPLGILMITNLSGFPSSLTVIPVPDGDLRKHRFDFFVSENLKRMGCSGRVGLTLSAPNSATVAKFHQLYKTSDKNSIFQAVIELVKLCQAALNIFDKLDFEYADGLLCDITEKAANDWWLDIGAEFYNIEPHDGILGPTTVAALLGLLMGARNRLSAVGAPVPKDPFEIEGMKRGISHFQKSQRLERTRRLDRHTLDRLHRTSAKAANAEGWSVPRAVKSTVAELSGKGGEMLAEAVGRRDKAGIADVETSYIDRFEQLVYGQRCKWLWLGKPLKNQSVDMKDWKPEGHEKGFGGIERKHTSESITTHRAVSDDVMSPTLPSSREGEGSIKEEHHLHRSVTKRATGLFNDGRRGFGKFKDAVRGHHPKGSKDESPISPTGPSKQEFEFPHTLNRIDSSSPPASPKMNQGADGSLDQILQPRDQKLEAALTRNDPQYSNHLFASPLEANNSVFPVEDPQRKKSSEESRDQDKSDNETDIDRYDTISRTISGEPSISIAGSDYHGVDLKDILPTPPDLAQDIGPLLRRIHSYSDFETLTSDTNRSDSFYPRRLSFGIAEDSITLKETPALLAPTSPPPHSTLEAQFEHETTISSDLKYLRSAIATLDRKEATWTRTQLLLTHDLLTTADEDQSYLDSIYRPCASNLQDLRDATEAVLVDERDVLHEGAKELETLAQRLDYEIEGLRGKVEDVEVNVGDFERAVRGVEERVARYPAYSQDFHLKSADHKSKISIFKEQSDTVSTEITSWLS</sequence>
<evidence type="ECO:0000259" key="2">
    <source>
        <dbReference type="Pfam" id="PF25995"/>
    </source>
</evidence>
<dbReference type="EMBL" id="QZAN01000051">
    <property type="protein sequence ID" value="THW61244.1"/>
    <property type="molecule type" value="Genomic_DNA"/>
</dbReference>
<gene>
    <name evidence="3" type="ORF">D6D20_05215</name>
</gene>
<feature type="region of interest" description="Disordered" evidence="1">
    <location>
        <begin position="1"/>
        <end position="51"/>
    </location>
</feature>
<dbReference type="InterPro" id="IPR059025">
    <property type="entry name" value="STB6_N"/>
</dbReference>
<feature type="domain" description="STB6-like N-terminal" evidence="2">
    <location>
        <begin position="51"/>
        <end position="190"/>
    </location>
</feature>
<feature type="compositionally biased region" description="Basic and acidic residues" evidence="1">
    <location>
        <begin position="496"/>
        <end position="520"/>
    </location>
</feature>
<feature type="compositionally biased region" description="Basic and acidic residues" evidence="1">
    <location>
        <begin position="602"/>
        <end position="629"/>
    </location>
</feature>
<accession>A0A4V4INB3</accession>
<evidence type="ECO:0000313" key="4">
    <source>
        <dbReference type="Proteomes" id="UP000310421"/>
    </source>
</evidence>
<organism evidence="3 4">
    <name type="scientific">Aureobasidium pullulans</name>
    <name type="common">Black yeast</name>
    <name type="synonym">Pullularia pullulans</name>
    <dbReference type="NCBI Taxonomy" id="5580"/>
    <lineage>
        <taxon>Eukaryota</taxon>
        <taxon>Fungi</taxon>
        <taxon>Dikarya</taxon>
        <taxon>Ascomycota</taxon>
        <taxon>Pezizomycotina</taxon>
        <taxon>Dothideomycetes</taxon>
        <taxon>Dothideomycetidae</taxon>
        <taxon>Dothideales</taxon>
        <taxon>Saccotheciaceae</taxon>
        <taxon>Aureobasidium</taxon>
    </lineage>
</organism>
<evidence type="ECO:0000256" key="1">
    <source>
        <dbReference type="SAM" id="MobiDB-lite"/>
    </source>
</evidence>
<comment type="caution">
    <text evidence="3">The sequence shown here is derived from an EMBL/GenBank/DDBJ whole genome shotgun (WGS) entry which is preliminary data.</text>
</comment>
<dbReference type="InterPro" id="IPR038919">
    <property type="entry name" value="STB2/STB2"/>
</dbReference>